<keyword evidence="1" id="KW-0813">Transport</keyword>
<keyword evidence="6" id="KW-1185">Reference proteome</keyword>
<dbReference type="eggNOG" id="COG1131">
    <property type="taxonomic scope" value="Bacteria"/>
</dbReference>
<dbReference type="InterPro" id="IPR027417">
    <property type="entry name" value="P-loop_NTPase"/>
</dbReference>
<dbReference type="CDD" id="cd03230">
    <property type="entry name" value="ABC_DR_subfamily_A"/>
    <property type="match status" value="1"/>
</dbReference>
<evidence type="ECO:0000313" key="6">
    <source>
        <dbReference type="Proteomes" id="UP000005744"/>
    </source>
</evidence>
<dbReference type="AlphaFoldDB" id="I3CGI6"/>
<accession>I3CGI6</accession>
<evidence type="ECO:0000313" key="5">
    <source>
        <dbReference type="EMBL" id="EIJ42729.1"/>
    </source>
</evidence>
<protein>
    <submittedName>
        <fullName evidence="5">ABC-type multidrug transport system, ATPase component</fullName>
    </submittedName>
</protein>
<dbReference type="Proteomes" id="UP000005744">
    <property type="component" value="Unassembled WGS sequence"/>
</dbReference>
<evidence type="ECO:0000256" key="2">
    <source>
        <dbReference type="ARBA" id="ARBA00022741"/>
    </source>
</evidence>
<dbReference type="EMBL" id="JH600070">
    <property type="protein sequence ID" value="EIJ42729.1"/>
    <property type="molecule type" value="Genomic_DNA"/>
</dbReference>
<dbReference type="RefSeq" id="WP_002685923.1">
    <property type="nucleotide sequence ID" value="NZ_JH600070.1"/>
</dbReference>
<dbReference type="PROSITE" id="PS00211">
    <property type="entry name" value="ABC_TRANSPORTER_1"/>
    <property type="match status" value="1"/>
</dbReference>
<dbReference type="HOGENOM" id="CLU_000604_1_2_6"/>
<dbReference type="STRING" id="395493.BegalDRAFT_1855"/>
<dbReference type="GO" id="GO:0005524">
    <property type="term" value="F:ATP binding"/>
    <property type="evidence" value="ECO:0007669"/>
    <property type="project" value="UniProtKB-KW"/>
</dbReference>
<reference evidence="5 6" key="1">
    <citation type="submission" date="2011-11" db="EMBL/GenBank/DDBJ databases">
        <title>Improved High-Quality Draft sequence of Beggiatoa alba B18lD.</title>
        <authorList>
            <consortium name="US DOE Joint Genome Institute"/>
            <person name="Lucas S."/>
            <person name="Han J."/>
            <person name="Lapidus A."/>
            <person name="Cheng J.-F."/>
            <person name="Goodwin L."/>
            <person name="Pitluck S."/>
            <person name="Peters L."/>
            <person name="Mikhailova N."/>
            <person name="Held B."/>
            <person name="Detter J.C."/>
            <person name="Han C."/>
            <person name="Tapia R."/>
            <person name="Land M."/>
            <person name="Hauser L."/>
            <person name="Kyrpides N."/>
            <person name="Ivanova N."/>
            <person name="Pagani I."/>
            <person name="Samuel K."/>
            <person name="Teske A."/>
            <person name="Mueller J."/>
            <person name="Woyke T."/>
        </authorList>
    </citation>
    <scope>NUCLEOTIDE SEQUENCE [LARGE SCALE GENOMIC DNA]</scope>
    <source>
        <strain evidence="5 6">B18LD</strain>
    </source>
</reference>
<evidence type="ECO:0000256" key="3">
    <source>
        <dbReference type="ARBA" id="ARBA00022840"/>
    </source>
</evidence>
<dbReference type="InterPro" id="IPR017871">
    <property type="entry name" value="ABC_transporter-like_CS"/>
</dbReference>
<dbReference type="InterPro" id="IPR003439">
    <property type="entry name" value="ABC_transporter-like_ATP-bd"/>
</dbReference>
<name>I3CGI6_9GAMM</name>
<proteinExistence type="predicted"/>
<dbReference type="SUPFAM" id="SSF52540">
    <property type="entry name" value="P-loop containing nucleoside triphosphate hydrolases"/>
    <property type="match status" value="1"/>
</dbReference>
<dbReference type="SMART" id="SM00382">
    <property type="entry name" value="AAA"/>
    <property type="match status" value="1"/>
</dbReference>
<evidence type="ECO:0000256" key="1">
    <source>
        <dbReference type="ARBA" id="ARBA00022448"/>
    </source>
</evidence>
<keyword evidence="2" id="KW-0547">Nucleotide-binding</keyword>
<organism evidence="5 6">
    <name type="scientific">Beggiatoa alba B18LD</name>
    <dbReference type="NCBI Taxonomy" id="395493"/>
    <lineage>
        <taxon>Bacteria</taxon>
        <taxon>Pseudomonadati</taxon>
        <taxon>Pseudomonadota</taxon>
        <taxon>Gammaproteobacteria</taxon>
        <taxon>Thiotrichales</taxon>
        <taxon>Thiotrichaceae</taxon>
        <taxon>Beggiatoa</taxon>
    </lineage>
</organism>
<gene>
    <name evidence="5" type="ORF">BegalDRAFT_1855</name>
</gene>
<dbReference type="Pfam" id="PF00005">
    <property type="entry name" value="ABC_tran"/>
    <property type="match status" value="1"/>
</dbReference>
<keyword evidence="3" id="KW-0067">ATP-binding</keyword>
<dbReference type="GO" id="GO:0016887">
    <property type="term" value="F:ATP hydrolysis activity"/>
    <property type="evidence" value="ECO:0007669"/>
    <property type="project" value="InterPro"/>
</dbReference>
<dbReference type="Gene3D" id="3.40.50.300">
    <property type="entry name" value="P-loop containing nucleotide triphosphate hydrolases"/>
    <property type="match status" value="1"/>
</dbReference>
<evidence type="ECO:0000259" key="4">
    <source>
        <dbReference type="PROSITE" id="PS50893"/>
    </source>
</evidence>
<dbReference type="OrthoDB" id="9778547at2"/>
<dbReference type="InterPro" id="IPR003593">
    <property type="entry name" value="AAA+_ATPase"/>
</dbReference>
<sequence length="240" mass="26811">MPEEIVIELQAVSKHYTQKHPVFTDINLQVKQGEFFGLVGVNGAGKTTLIKSLLDFCNINQGNIYLFNQAHTNPNARQQLAFFPEQFAPPAFLTGQGFLQYMARLHQQPYEIERIISICQAIDLAVDALQRPIKSYSKGMAQKLGLAACFAAQKKLLVMDEPMSGLDPKARAYLKRYLLDLKVQGVSLFFSTHLLVDVENLCDRMAILHAGQLRFVGTPADCCAQFNSPNIEQAYLNCIA</sequence>
<dbReference type="InterPro" id="IPR051782">
    <property type="entry name" value="ABC_Transporter_VariousFunc"/>
</dbReference>
<feature type="domain" description="ABC transporter" evidence="4">
    <location>
        <begin position="7"/>
        <end position="235"/>
    </location>
</feature>
<dbReference type="PANTHER" id="PTHR42939:SF1">
    <property type="entry name" value="ABC TRANSPORTER ATP-BINDING PROTEIN ALBC-RELATED"/>
    <property type="match status" value="1"/>
</dbReference>
<dbReference type="PROSITE" id="PS50893">
    <property type="entry name" value="ABC_TRANSPORTER_2"/>
    <property type="match status" value="1"/>
</dbReference>
<dbReference type="PANTHER" id="PTHR42939">
    <property type="entry name" value="ABC TRANSPORTER ATP-BINDING PROTEIN ALBC-RELATED"/>
    <property type="match status" value="1"/>
</dbReference>